<organism evidence="1 2">
    <name type="scientific">Gelidibacter gilvus</name>
    <dbReference type="NCBI Taxonomy" id="59602"/>
    <lineage>
        <taxon>Bacteria</taxon>
        <taxon>Pseudomonadati</taxon>
        <taxon>Bacteroidota</taxon>
        <taxon>Flavobacteriia</taxon>
        <taxon>Flavobacteriales</taxon>
        <taxon>Flavobacteriaceae</taxon>
        <taxon>Gelidibacter</taxon>
    </lineage>
</organism>
<evidence type="ECO:0000313" key="1">
    <source>
        <dbReference type="EMBL" id="RXJ45690.1"/>
    </source>
</evidence>
<keyword evidence="2" id="KW-1185">Reference proteome</keyword>
<evidence type="ECO:0000313" key="2">
    <source>
        <dbReference type="Proteomes" id="UP000289792"/>
    </source>
</evidence>
<protein>
    <submittedName>
        <fullName evidence="1">Uncharacterized protein</fullName>
    </submittedName>
</protein>
<name>A0A4Q0XE66_9FLAO</name>
<dbReference type="EMBL" id="SDDZ01000011">
    <property type="protein sequence ID" value="RXJ45690.1"/>
    <property type="molecule type" value="Genomic_DNA"/>
</dbReference>
<reference evidence="1 2" key="1">
    <citation type="submission" date="2019-01" db="EMBL/GenBank/DDBJ databases">
        <title>Genome sequence of the Antarctic species Gelidibacter gilvus ACAM 158(T).</title>
        <authorList>
            <person name="Bowman J.P."/>
        </authorList>
    </citation>
    <scope>NUCLEOTIDE SEQUENCE [LARGE SCALE GENOMIC DNA]</scope>
    <source>
        <strain evidence="1 2">IC158</strain>
    </source>
</reference>
<dbReference type="AlphaFoldDB" id="A0A4Q0XE66"/>
<proteinExistence type="predicted"/>
<dbReference type="Proteomes" id="UP000289792">
    <property type="component" value="Unassembled WGS sequence"/>
</dbReference>
<dbReference type="RefSeq" id="WP_129018310.1">
    <property type="nucleotide sequence ID" value="NZ_SDDZ01000011.1"/>
</dbReference>
<gene>
    <name evidence="1" type="ORF">ESZ48_14930</name>
</gene>
<sequence length="74" mass="8695">MAKIQHNNFLDSVNDAFTDSSNKDALYLFAKRAIRTERNINVKNKKLDAIVDEKTPKYRQDTYTLELLGLREYK</sequence>
<dbReference type="OrthoDB" id="9807157at2"/>
<comment type="caution">
    <text evidence="1">The sequence shown here is derived from an EMBL/GenBank/DDBJ whole genome shotgun (WGS) entry which is preliminary data.</text>
</comment>
<accession>A0A4Q0XE66</accession>